<proteinExistence type="predicted"/>
<keyword evidence="2 3" id="KW-0040">ANK repeat</keyword>
<evidence type="ECO:0000313" key="4">
    <source>
        <dbReference type="EMBL" id="RCN28484.1"/>
    </source>
</evidence>
<feature type="repeat" description="ANK" evidence="3">
    <location>
        <begin position="25"/>
        <end position="57"/>
    </location>
</feature>
<dbReference type="InterPro" id="IPR002110">
    <property type="entry name" value="Ankyrin_rpt"/>
</dbReference>
<comment type="caution">
    <text evidence="4">The sequence shown here is derived from an EMBL/GenBank/DDBJ whole genome shotgun (WGS) entry which is preliminary data.</text>
</comment>
<dbReference type="PANTHER" id="PTHR24198:SF165">
    <property type="entry name" value="ANKYRIN REPEAT-CONTAINING PROTEIN-RELATED"/>
    <property type="match status" value="1"/>
</dbReference>
<keyword evidence="5" id="KW-1185">Reference proteome</keyword>
<dbReference type="Gene3D" id="1.25.40.20">
    <property type="entry name" value="Ankyrin repeat-containing domain"/>
    <property type="match status" value="1"/>
</dbReference>
<dbReference type="Pfam" id="PF12796">
    <property type="entry name" value="Ank_2"/>
    <property type="match status" value="1"/>
</dbReference>
<dbReference type="PROSITE" id="PS50088">
    <property type="entry name" value="ANK_REPEAT"/>
    <property type="match status" value="2"/>
</dbReference>
<dbReference type="InterPro" id="IPR036770">
    <property type="entry name" value="Ankyrin_rpt-contain_sf"/>
</dbReference>
<dbReference type="PANTHER" id="PTHR24198">
    <property type="entry name" value="ANKYRIN REPEAT AND PROTEIN KINASE DOMAIN-CONTAINING PROTEIN"/>
    <property type="match status" value="1"/>
</dbReference>
<dbReference type="PROSITE" id="PS50297">
    <property type="entry name" value="ANK_REP_REGION"/>
    <property type="match status" value="2"/>
</dbReference>
<dbReference type="STRING" id="29170.A0A368F8J5"/>
<reference evidence="4 5" key="1">
    <citation type="submission" date="2014-10" db="EMBL/GenBank/DDBJ databases">
        <title>Draft genome of the hookworm Ancylostoma caninum.</title>
        <authorList>
            <person name="Mitreva M."/>
        </authorList>
    </citation>
    <scope>NUCLEOTIDE SEQUENCE [LARGE SCALE GENOMIC DNA]</scope>
    <source>
        <strain evidence="4 5">Baltimore</strain>
    </source>
</reference>
<evidence type="ECO:0000256" key="1">
    <source>
        <dbReference type="ARBA" id="ARBA00022737"/>
    </source>
</evidence>
<dbReference type="AlphaFoldDB" id="A0A368F8J5"/>
<gene>
    <name evidence="4" type="ORF">ANCCAN_25773</name>
</gene>
<evidence type="ECO:0000256" key="2">
    <source>
        <dbReference type="ARBA" id="ARBA00023043"/>
    </source>
</evidence>
<dbReference type="SUPFAM" id="SSF48403">
    <property type="entry name" value="Ankyrin repeat"/>
    <property type="match status" value="1"/>
</dbReference>
<evidence type="ECO:0000256" key="3">
    <source>
        <dbReference type="PROSITE-ProRule" id="PRU00023"/>
    </source>
</evidence>
<accession>A0A368F8J5</accession>
<dbReference type="EMBL" id="JOJR01002582">
    <property type="protein sequence ID" value="RCN28484.1"/>
    <property type="molecule type" value="Genomic_DNA"/>
</dbReference>
<keyword evidence="1" id="KW-0677">Repeat</keyword>
<dbReference type="Proteomes" id="UP000252519">
    <property type="component" value="Unassembled WGS sequence"/>
</dbReference>
<name>A0A368F8J5_ANCCA</name>
<dbReference type="OrthoDB" id="10021675at2759"/>
<feature type="repeat" description="ANK" evidence="3">
    <location>
        <begin position="58"/>
        <end position="74"/>
    </location>
</feature>
<evidence type="ECO:0000313" key="5">
    <source>
        <dbReference type="Proteomes" id="UP000252519"/>
    </source>
</evidence>
<protein>
    <submittedName>
        <fullName evidence="4">Ankyrin repeat protein</fullName>
    </submittedName>
</protein>
<organism evidence="4 5">
    <name type="scientific">Ancylostoma caninum</name>
    <name type="common">Dog hookworm</name>
    <dbReference type="NCBI Taxonomy" id="29170"/>
    <lineage>
        <taxon>Eukaryota</taxon>
        <taxon>Metazoa</taxon>
        <taxon>Ecdysozoa</taxon>
        <taxon>Nematoda</taxon>
        <taxon>Chromadorea</taxon>
        <taxon>Rhabditida</taxon>
        <taxon>Rhabditina</taxon>
        <taxon>Rhabditomorpha</taxon>
        <taxon>Strongyloidea</taxon>
        <taxon>Ancylostomatidae</taxon>
        <taxon>Ancylostomatinae</taxon>
        <taxon>Ancylostoma</taxon>
    </lineage>
</organism>
<sequence length="74" mass="8149">MYKTPLMGLLLLKCKDVNLNAKNNAGQTPLHIFTHKGEIGLMVTLLSYCCDIDAQDYDGNTALHVAVSKKNIEV</sequence>